<name>A0A811VDQ3_CERCA</name>
<accession>A0A811VDQ3</accession>
<dbReference type="Proteomes" id="UP000606786">
    <property type="component" value="Unassembled WGS sequence"/>
</dbReference>
<keyword evidence="1" id="KW-0812">Transmembrane</keyword>
<evidence type="ECO:0000313" key="2">
    <source>
        <dbReference type="EMBL" id="CAD7013141.1"/>
    </source>
</evidence>
<sequence length="100" mass="10874">MVLAKDHTLMYIKSLVITSLKRNGLSIDRRDDYVVVMVVAAGNCAGSVATAVAVPVWFVCDASRSNIGGIVNKQLPKRDLTIFNTSSKHKSVERVNKRGA</sequence>
<protein>
    <submittedName>
        <fullName evidence="2">(Mediterranean fruit fly) hypothetical protein</fullName>
    </submittedName>
</protein>
<organism evidence="2 3">
    <name type="scientific">Ceratitis capitata</name>
    <name type="common">Mediterranean fruit fly</name>
    <name type="synonym">Tephritis capitata</name>
    <dbReference type="NCBI Taxonomy" id="7213"/>
    <lineage>
        <taxon>Eukaryota</taxon>
        <taxon>Metazoa</taxon>
        <taxon>Ecdysozoa</taxon>
        <taxon>Arthropoda</taxon>
        <taxon>Hexapoda</taxon>
        <taxon>Insecta</taxon>
        <taxon>Pterygota</taxon>
        <taxon>Neoptera</taxon>
        <taxon>Endopterygota</taxon>
        <taxon>Diptera</taxon>
        <taxon>Brachycera</taxon>
        <taxon>Muscomorpha</taxon>
        <taxon>Tephritoidea</taxon>
        <taxon>Tephritidae</taxon>
        <taxon>Ceratitis</taxon>
        <taxon>Ceratitis</taxon>
    </lineage>
</organism>
<reference evidence="2" key="1">
    <citation type="submission" date="2020-11" db="EMBL/GenBank/DDBJ databases">
        <authorList>
            <person name="Whitehead M."/>
        </authorList>
    </citation>
    <scope>NUCLEOTIDE SEQUENCE</scope>
    <source>
        <strain evidence="2">EGII</strain>
    </source>
</reference>
<gene>
    <name evidence="2" type="ORF">CCAP1982_LOCUS21212</name>
</gene>
<evidence type="ECO:0000256" key="1">
    <source>
        <dbReference type="SAM" id="Phobius"/>
    </source>
</evidence>
<feature type="non-terminal residue" evidence="2">
    <location>
        <position position="100"/>
    </location>
</feature>
<evidence type="ECO:0000313" key="3">
    <source>
        <dbReference type="Proteomes" id="UP000606786"/>
    </source>
</evidence>
<keyword evidence="3" id="KW-1185">Reference proteome</keyword>
<dbReference type="AlphaFoldDB" id="A0A811VDQ3"/>
<dbReference type="EMBL" id="CAJHJT010000056">
    <property type="protein sequence ID" value="CAD7013141.1"/>
    <property type="molecule type" value="Genomic_DNA"/>
</dbReference>
<feature type="transmembrane region" description="Helical" evidence="1">
    <location>
        <begin position="33"/>
        <end position="58"/>
    </location>
</feature>
<keyword evidence="1" id="KW-1133">Transmembrane helix</keyword>
<keyword evidence="1" id="KW-0472">Membrane</keyword>
<proteinExistence type="predicted"/>
<comment type="caution">
    <text evidence="2">The sequence shown here is derived from an EMBL/GenBank/DDBJ whole genome shotgun (WGS) entry which is preliminary data.</text>
</comment>